<sequence>MLALGLATLLLALPPAPGGTAASAPQVPARAEVDPCSGMDDEGRPFPTCFDPGNALLLGTGLRVWDGRADPTLHAGILLRTERTSRSKGMLWFNTHRLLVTEATPNSTRRGLTTTLYEGTFRRHLEEGFILIPTSKPIRIPFPFDVTLAVRAGHLERRTWEGPGLTVETGRAALLLDPIRSVTGRLWLGFGPAASHSLRRMPDGELEQELSPFTSALVETGYETEDGWWTVRASGLGGWINSFEGGRRFRVRADASLERILFAVNDQPLWLQAYGTYTYKDAGLARRTEWAVGARLLVRTFSSL</sequence>
<reference evidence="2 3" key="1">
    <citation type="submission" date="2023-12" db="EMBL/GenBank/DDBJ databases">
        <title>the genome sequence of Hyalangium sp. s54d21.</title>
        <authorList>
            <person name="Zhang X."/>
        </authorList>
    </citation>
    <scope>NUCLEOTIDE SEQUENCE [LARGE SCALE GENOMIC DNA]</scope>
    <source>
        <strain evidence="3">s54d21</strain>
    </source>
</reference>
<accession>A0ABU5H762</accession>
<dbReference type="Proteomes" id="UP001291309">
    <property type="component" value="Unassembled WGS sequence"/>
</dbReference>
<keyword evidence="3" id="KW-1185">Reference proteome</keyword>
<evidence type="ECO:0000313" key="3">
    <source>
        <dbReference type="Proteomes" id="UP001291309"/>
    </source>
</evidence>
<name>A0ABU5H762_9BACT</name>
<evidence type="ECO:0000313" key="2">
    <source>
        <dbReference type="EMBL" id="MDY7228688.1"/>
    </source>
</evidence>
<organism evidence="2 3">
    <name type="scientific">Hyalangium rubrum</name>
    <dbReference type="NCBI Taxonomy" id="3103134"/>
    <lineage>
        <taxon>Bacteria</taxon>
        <taxon>Pseudomonadati</taxon>
        <taxon>Myxococcota</taxon>
        <taxon>Myxococcia</taxon>
        <taxon>Myxococcales</taxon>
        <taxon>Cystobacterineae</taxon>
        <taxon>Archangiaceae</taxon>
        <taxon>Hyalangium</taxon>
    </lineage>
</organism>
<proteinExistence type="predicted"/>
<feature type="chain" id="PRO_5047101905" evidence="1">
    <location>
        <begin position="22"/>
        <end position="304"/>
    </location>
</feature>
<protein>
    <submittedName>
        <fullName evidence="2">Uncharacterized protein</fullName>
    </submittedName>
</protein>
<keyword evidence="1" id="KW-0732">Signal</keyword>
<comment type="caution">
    <text evidence="2">The sequence shown here is derived from an EMBL/GenBank/DDBJ whole genome shotgun (WGS) entry which is preliminary data.</text>
</comment>
<gene>
    <name evidence="2" type="ORF">SYV04_19855</name>
</gene>
<feature type="signal peptide" evidence="1">
    <location>
        <begin position="1"/>
        <end position="21"/>
    </location>
</feature>
<evidence type="ECO:0000256" key="1">
    <source>
        <dbReference type="SAM" id="SignalP"/>
    </source>
</evidence>
<dbReference type="EMBL" id="JAXIVS010000006">
    <property type="protein sequence ID" value="MDY7228688.1"/>
    <property type="molecule type" value="Genomic_DNA"/>
</dbReference>
<dbReference type="RefSeq" id="WP_321547408.1">
    <property type="nucleotide sequence ID" value="NZ_JAXIVS010000006.1"/>
</dbReference>